<dbReference type="Proteomes" id="UP000188586">
    <property type="component" value="Unassembled WGS sequence"/>
</dbReference>
<comment type="caution">
    <text evidence="1">The sequence shown here is derived from an EMBL/GenBank/DDBJ whole genome shotgun (WGS) entry which is preliminary data.</text>
</comment>
<name>A0A1V3STZ2_9BACT</name>
<dbReference type="EMBL" id="MPOJ01000017">
    <property type="protein sequence ID" value="OOH71578.1"/>
    <property type="molecule type" value="Genomic_DNA"/>
</dbReference>
<reference evidence="1 2" key="1">
    <citation type="submission" date="2016-11" db="EMBL/GenBank/DDBJ databases">
        <title>Comparative genomics of co-occurring bacteria in distinct bioleaching systems unravels niche-specific adaptation.</title>
        <authorList>
            <person name="Zhang X."/>
            <person name="Liu X."/>
            <person name="Yin H."/>
        </authorList>
    </citation>
    <scope>NUCLEOTIDE SEQUENCE [LARGE SCALE GENOMIC DNA]</scope>
    <source>
        <strain evidence="1 2">DX</strain>
    </source>
</reference>
<dbReference type="AlphaFoldDB" id="A0A1V3STZ2"/>
<gene>
    <name evidence="1" type="ORF">BOX24_08685</name>
</gene>
<evidence type="ECO:0000313" key="1">
    <source>
        <dbReference type="EMBL" id="OOH71578.1"/>
    </source>
</evidence>
<proteinExistence type="predicted"/>
<accession>A0A1V3STZ2</accession>
<evidence type="ECO:0000313" key="2">
    <source>
        <dbReference type="Proteomes" id="UP000188586"/>
    </source>
</evidence>
<organism evidence="1 2">
    <name type="scientific">Leptospirillum ferriphilum</name>
    <dbReference type="NCBI Taxonomy" id="178606"/>
    <lineage>
        <taxon>Bacteria</taxon>
        <taxon>Pseudomonadati</taxon>
        <taxon>Nitrospirota</taxon>
        <taxon>Nitrospiria</taxon>
        <taxon>Nitrospirales</taxon>
        <taxon>Nitrospiraceae</taxon>
        <taxon>Leptospirillum</taxon>
    </lineage>
</organism>
<protein>
    <submittedName>
        <fullName evidence="1">Uncharacterized protein</fullName>
    </submittedName>
</protein>
<sequence length="60" mass="6689">MPDEIFWSRRSDRMVLEDFRACLCHSSAGIFNMSGPCEARITEDSSSKVHSSLPNLLGSL</sequence>